<dbReference type="FunFam" id="1.25.40.20:FF:000119">
    <property type="entry name" value="Ankyrin repeat and SOCS box containing 1"/>
    <property type="match status" value="1"/>
</dbReference>
<dbReference type="SMART" id="SM00248">
    <property type="entry name" value="ANK"/>
    <property type="match status" value="6"/>
</dbReference>
<dbReference type="AlphaFoldDB" id="A0A8M1H8P5"/>
<comment type="similarity">
    <text evidence="1">Belongs to the ankyrin SOCS box (ASB) family.</text>
</comment>
<organism evidence="6 7">
    <name type="scientific">Betta splendens</name>
    <name type="common">Siamese fighting fish</name>
    <dbReference type="NCBI Taxonomy" id="158456"/>
    <lineage>
        <taxon>Eukaryota</taxon>
        <taxon>Metazoa</taxon>
        <taxon>Chordata</taxon>
        <taxon>Craniata</taxon>
        <taxon>Vertebrata</taxon>
        <taxon>Euteleostomi</taxon>
        <taxon>Actinopterygii</taxon>
        <taxon>Neopterygii</taxon>
        <taxon>Teleostei</taxon>
        <taxon>Neoteleostei</taxon>
        <taxon>Acanthomorphata</taxon>
        <taxon>Anabantaria</taxon>
        <taxon>Anabantiformes</taxon>
        <taxon>Anabantoidei</taxon>
        <taxon>Osphronemidae</taxon>
        <taxon>Betta</taxon>
    </lineage>
</organism>
<sequence>MADAPEPRADADDPPRVTLPPLITVSDLPSTAAGRNLKEWLQEQFCDRPPEQDDMRLHNAAYVGDLDTLRNLLQEDGFRRRINEKSVWCCGCLPCTPLRIAATAGHAACVAYLIAQGAEVDLVDVKGQTALYVAVVNGHLGCVRILLEAGADPNGSRHHRSTPLYHAARVGRLDVLQELIRFNADVDMDHQLGPRLLLSARTLNTLVVCPLYISAAYHHLSCFRLLLQAGAQPDFNYTGPVCHEALARGLASCLLDAVLRHGCEVAFVHLLLDHGADAALVHWDESDPESPNRRKVDPDALRVFLDARSECTVMVHRRVLWVVVEIVSLASIFVSLLRMSSPPDASVPHQDPQNHGQTPLGPHLLAASARTHQELPAPPELKAVLLIQPGPWDRTLREPSLLLFNDKPPCRLTDAVLTVPMLLVCCRSILLKSS</sequence>
<evidence type="ECO:0000256" key="3">
    <source>
        <dbReference type="ARBA" id="ARBA00022786"/>
    </source>
</evidence>
<keyword evidence="3" id="KW-0833">Ubl conjugation pathway</keyword>
<keyword evidence="6" id="KW-1185">Reference proteome</keyword>
<feature type="repeat" description="ANK" evidence="5">
    <location>
        <begin position="96"/>
        <end position="125"/>
    </location>
</feature>
<proteinExistence type="inferred from homology"/>
<evidence type="ECO:0000256" key="5">
    <source>
        <dbReference type="PROSITE-ProRule" id="PRU00023"/>
    </source>
</evidence>
<reference evidence="7" key="1">
    <citation type="submission" date="2025-08" db="UniProtKB">
        <authorList>
            <consortium name="RefSeq"/>
        </authorList>
    </citation>
    <scope>IDENTIFICATION</scope>
</reference>
<dbReference type="OrthoDB" id="4735278at2759"/>
<protein>
    <submittedName>
        <fullName evidence="7">Ankyrin repeat and SOCS box protein 1 isoform X1</fullName>
    </submittedName>
</protein>
<dbReference type="PANTHER" id="PTHR24171">
    <property type="entry name" value="ANKYRIN REPEAT DOMAIN-CONTAINING PROTEIN 39-RELATED"/>
    <property type="match status" value="1"/>
</dbReference>
<evidence type="ECO:0000313" key="7">
    <source>
        <dbReference type="RefSeq" id="XP_040924808.1"/>
    </source>
</evidence>
<keyword evidence="4 5" id="KW-0040">ANK repeat</keyword>
<name>A0A8M1H8P5_BETSP</name>
<evidence type="ECO:0000256" key="1">
    <source>
        <dbReference type="ARBA" id="ARBA00005949"/>
    </source>
</evidence>
<keyword evidence="2" id="KW-0677">Repeat</keyword>
<feature type="repeat" description="ANK" evidence="5">
    <location>
        <begin position="126"/>
        <end position="158"/>
    </location>
</feature>
<dbReference type="RefSeq" id="XP_040924808.1">
    <property type="nucleotide sequence ID" value="XM_041068874.2"/>
</dbReference>
<evidence type="ECO:0000256" key="2">
    <source>
        <dbReference type="ARBA" id="ARBA00022737"/>
    </source>
</evidence>
<dbReference type="Pfam" id="PF12796">
    <property type="entry name" value="Ank_2"/>
    <property type="match status" value="1"/>
</dbReference>
<dbReference type="PROSITE" id="PS50088">
    <property type="entry name" value="ANK_REPEAT"/>
    <property type="match status" value="3"/>
</dbReference>
<evidence type="ECO:0000256" key="4">
    <source>
        <dbReference type="ARBA" id="ARBA00023043"/>
    </source>
</evidence>
<dbReference type="GeneID" id="114847166"/>
<evidence type="ECO:0000313" key="6">
    <source>
        <dbReference type="Proteomes" id="UP000515150"/>
    </source>
</evidence>
<dbReference type="SUPFAM" id="SSF48403">
    <property type="entry name" value="Ankyrin repeat"/>
    <property type="match status" value="1"/>
</dbReference>
<feature type="repeat" description="ANK" evidence="5">
    <location>
        <begin position="159"/>
        <end position="191"/>
    </location>
</feature>
<dbReference type="Proteomes" id="UP000515150">
    <property type="component" value="Chromosome 21"/>
</dbReference>
<dbReference type="InterPro" id="IPR002110">
    <property type="entry name" value="Ankyrin_rpt"/>
</dbReference>
<dbReference type="Pfam" id="PF13606">
    <property type="entry name" value="Ank_3"/>
    <property type="match status" value="1"/>
</dbReference>
<dbReference type="PROSITE" id="PS50297">
    <property type="entry name" value="ANK_REP_REGION"/>
    <property type="match status" value="3"/>
</dbReference>
<dbReference type="PANTHER" id="PTHR24171:SF8">
    <property type="entry name" value="BRCA1-ASSOCIATED RING DOMAIN PROTEIN 1"/>
    <property type="match status" value="1"/>
</dbReference>
<dbReference type="InterPro" id="IPR036770">
    <property type="entry name" value="Ankyrin_rpt-contain_sf"/>
</dbReference>
<accession>A0A8M1H8P5</accession>
<dbReference type="Gene3D" id="1.25.40.20">
    <property type="entry name" value="Ankyrin repeat-containing domain"/>
    <property type="match status" value="1"/>
</dbReference>
<gene>
    <name evidence="7" type="primary">asb1</name>
</gene>
<dbReference type="CTD" id="51665"/>